<dbReference type="AlphaFoldDB" id="A0A9D1XEH9"/>
<proteinExistence type="predicted"/>
<comment type="caution">
    <text evidence="1">The sequence shown here is derived from an EMBL/GenBank/DDBJ whole genome shotgun (WGS) entry which is preliminary data.</text>
</comment>
<protein>
    <submittedName>
        <fullName evidence="1">DUF1848 domain-containing protein</fullName>
    </submittedName>
</protein>
<reference evidence="1" key="1">
    <citation type="journal article" date="2021" name="PeerJ">
        <title>Extensive microbial diversity within the chicken gut microbiome revealed by metagenomics and culture.</title>
        <authorList>
            <person name="Gilroy R."/>
            <person name="Ravi A."/>
            <person name="Getino M."/>
            <person name="Pursley I."/>
            <person name="Horton D.L."/>
            <person name="Alikhan N.F."/>
            <person name="Baker D."/>
            <person name="Gharbi K."/>
            <person name="Hall N."/>
            <person name="Watson M."/>
            <person name="Adriaenssens E.M."/>
            <person name="Foster-Nyarko E."/>
            <person name="Jarju S."/>
            <person name="Secka A."/>
            <person name="Antonio M."/>
            <person name="Oren A."/>
            <person name="Chaudhuri R.R."/>
            <person name="La Ragione R."/>
            <person name="Hildebrand F."/>
            <person name="Pallen M.J."/>
        </authorList>
    </citation>
    <scope>NUCLEOTIDE SEQUENCE</scope>
    <source>
        <strain evidence="1">CHK183-1962</strain>
    </source>
</reference>
<dbReference type="Proteomes" id="UP000886890">
    <property type="component" value="Unassembled WGS sequence"/>
</dbReference>
<organism evidence="1 2">
    <name type="scientific">Candidatus Fusicatenibacter merdavium</name>
    <dbReference type="NCBI Taxonomy" id="2838600"/>
    <lineage>
        <taxon>Bacteria</taxon>
        <taxon>Bacillati</taxon>
        <taxon>Bacillota</taxon>
        <taxon>Clostridia</taxon>
        <taxon>Lachnospirales</taxon>
        <taxon>Lachnospiraceae</taxon>
        <taxon>Fusicatenibacter</taxon>
    </lineage>
</organism>
<reference evidence="1" key="2">
    <citation type="submission" date="2021-04" db="EMBL/GenBank/DDBJ databases">
        <authorList>
            <person name="Gilroy R."/>
        </authorList>
    </citation>
    <scope>NUCLEOTIDE SEQUENCE</scope>
    <source>
        <strain evidence="1">CHK183-1962</strain>
    </source>
</reference>
<evidence type="ECO:0000313" key="1">
    <source>
        <dbReference type="EMBL" id="HIX78068.1"/>
    </source>
</evidence>
<sequence length="151" mass="16583">AGATSLCTFSFLDFYRKIAGKIRPLQPVPWTDDLQLETAKMLAETAAVYGIPLVSCAETGDFSSVGVRHGCCIDAARLNVRYRKDKNQRPACGCCQSVDIGRYNTCRNGCLYCYASQSPARIAAECARYRPDSPLLCSEPDGNDRITERKG</sequence>
<dbReference type="Pfam" id="PF08902">
    <property type="entry name" value="DUF1848"/>
    <property type="match status" value="1"/>
</dbReference>
<gene>
    <name evidence="1" type="ORF">H9734_10820</name>
</gene>
<dbReference type="EMBL" id="DXEK01000178">
    <property type="protein sequence ID" value="HIX78068.1"/>
    <property type="molecule type" value="Genomic_DNA"/>
</dbReference>
<evidence type="ECO:0000313" key="2">
    <source>
        <dbReference type="Proteomes" id="UP000886890"/>
    </source>
</evidence>
<accession>A0A9D1XEH9</accession>
<name>A0A9D1XEH9_9FIRM</name>
<dbReference type="InterPro" id="IPR014998">
    <property type="entry name" value="DUF1848"/>
</dbReference>
<feature type="non-terminal residue" evidence="1">
    <location>
        <position position="1"/>
    </location>
</feature>